<dbReference type="PaxDb" id="3218-PP1S134_180V6.1"/>
<reference evidence="2" key="3">
    <citation type="submission" date="2020-12" db="UniProtKB">
        <authorList>
            <consortium name="EnsemblPlants"/>
        </authorList>
    </citation>
    <scope>IDENTIFICATION</scope>
</reference>
<dbReference type="AlphaFoldDB" id="A0A2K1K8E2"/>
<dbReference type="Proteomes" id="UP000006727">
    <property type="component" value="Chromosome 8"/>
</dbReference>
<accession>A0A2K1K8E2</accession>
<keyword evidence="3" id="KW-1185">Reference proteome</keyword>
<dbReference type="EnsemblPlants" id="Pp3c8_22589V3.1">
    <property type="protein sequence ID" value="PAC:32966285.CDS.1"/>
    <property type="gene ID" value="Pp3c8_22589"/>
</dbReference>
<sequence length="73" mass="7897">MPAFPHIQLNWPCPTLLVAAEAGAAAVAPPVCPFFTCFEALKRAQNPPLTGFFDARHEMVGSSRETTSIFHLA</sequence>
<organism evidence="1">
    <name type="scientific">Physcomitrium patens</name>
    <name type="common">Spreading-leaved earth moss</name>
    <name type="synonym">Physcomitrella patens</name>
    <dbReference type="NCBI Taxonomy" id="3218"/>
    <lineage>
        <taxon>Eukaryota</taxon>
        <taxon>Viridiplantae</taxon>
        <taxon>Streptophyta</taxon>
        <taxon>Embryophyta</taxon>
        <taxon>Bryophyta</taxon>
        <taxon>Bryophytina</taxon>
        <taxon>Bryopsida</taxon>
        <taxon>Funariidae</taxon>
        <taxon>Funariales</taxon>
        <taxon>Funariaceae</taxon>
        <taxon>Physcomitrium</taxon>
    </lineage>
</organism>
<reference evidence="1 3" key="1">
    <citation type="journal article" date="2008" name="Science">
        <title>The Physcomitrella genome reveals evolutionary insights into the conquest of land by plants.</title>
        <authorList>
            <person name="Rensing S."/>
            <person name="Lang D."/>
            <person name="Zimmer A."/>
            <person name="Terry A."/>
            <person name="Salamov A."/>
            <person name="Shapiro H."/>
            <person name="Nishiyama T."/>
            <person name="Perroud P.-F."/>
            <person name="Lindquist E."/>
            <person name="Kamisugi Y."/>
            <person name="Tanahashi T."/>
            <person name="Sakakibara K."/>
            <person name="Fujita T."/>
            <person name="Oishi K."/>
            <person name="Shin-I T."/>
            <person name="Kuroki Y."/>
            <person name="Toyoda A."/>
            <person name="Suzuki Y."/>
            <person name="Hashimoto A."/>
            <person name="Yamaguchi K."/>
            <person name="Sugano A."/>
            <person name="Kohara Y."/>
            <person name="Fujiyama A."/>
            <person name="Anterola A."/>
            <person name="Aoki S."/>
            <person name="Ashton N."/>
            <person name="Barbazuk W.B."/>
            <person name="Barker E."/>
            <person name="Bennetzen J."/>
            <person name="Bezanilla M."/>
            <person name="Blankenship R."/>
            <person name="Cho S.H."/>
            <person name="Dutcher S."/>
            <person name="Estelle M."/>
            <person name="Fawcett J.A."/>
            <person name="Gundlach H."/>
            <person name="Hanada K."/>
            <person name="Heyl A."/>
            <person name="Hicks K.A."/>
            <person name="Hugh J."/>
            <person name="Lohr M."/>
            <person name="Mayer K."/>
            <person name="Melkozernov A."/>
            <person name="Murata T."/>
            <person name="Nelson D."/>
            <person name="Pils B."/>
            <person name="Prigge M."/>
            <person name="Reiss B."/>
            <person name="Renner T."/>
            <person name="Rombauts S."/>
            <person name="Rushton P."/>
            <person name="Sanderfoot A."/>
            <person name="Schween G."/>
            <person name="Shiu S.-H."/>
            <person name="Stueber K."/>
            <person name="Theodoulou F.L."/>
            <person name="Tu H."/>
            <person name="Van de Peer Y."/>
            <person name="Verrier P.J."/>
            <person name="Waters E."/>
            <person name="Wood A."/>
            <person name="Yang L."/>
            <person name="Cove D."/>
            <person name="Cuming A."/>
            <person name="Hasebe M."/>
            <person name="Lucas S."/>
            <person name="Mishler D.B."/>
            <person name="Reski R."/>
            <person name="Grigoriev I."/>
            <person name="Quatrano R.S."/>
            <person name="Boore J.L."/>
        </authorList>
    </citation>
    <scope>NUCLEOTIDE SEQUENCE [LARGE SCALE GENOMIC DNA]</scope>
    <source>
        <strain evidence="2 3">cv. Gransden 2004</strain>
    </source>
</reference>
<dbReference type="Gramene" id="Pp3c8_22589V3.1">
    <property type="protein sequence ID" value="PAC:32966285.CDS.1"/>
    <property type="gene ID" value="Pp3c8_22589"/>
</dbReference>
<evidence type="ECO:0000313" key="2">
    <source>
        <dbReference type="EnsemblPlants" id="PAC:32966285.CDS.1"/>
    </source>
</evidence>
<evidence type="ECO:0000313" key="1">
    <source>
        <dbReference type="EMBL" id="PNR50047.1"/>
    </source>
</evidence>
<dbReference type="InParanoid" id="A0A2K1K8E2"/>
<reference evidence="1 3" key="2">
    <citation type="journal article" date="2018" name="Plant J.">
        <title>The Physcomitrella patens chromosome-scale assembly reveals moss genome structure and evolution.</title>
        <authorList>
            <person name="Lang D."/>
            <person name="Ullrich K.K."/>
            <person name="Murat F."/>
            <person name="Fuchs J."/>
            <person name="Jenkins J."/>
            <person name="Haas F.B."/>
            <person name="Piednoel M."/>
            <person name="Gundlach H."/>
            <person name="Van Bel M."/>
            <person name="Meyberg R."/>
            <person name="Vives C."/>
            <person name="Morata J."/>
            <person name="Symeonidi A."/>
            <person name="Hiss M."/>
            <person name="Muchero W."/>
            <person name="Kamisugi Y."/>
            <person name="Saleh O."/>
            <person name="Blanc G."/>
            <person name="Decker E.L."/>
            <person name="van Gessel N."/>
            <person name="Grimwood J."/>
            <person name="Hayes R.D."/>
            <person name="Graham S.W."/>
            <person name="Gunter L.E."/>
            <person name="McDaniel S.F."/>
            <person name="Hoernstein S.N.W."/>
            <person name="Larsson A."/>
            <person name="Li F.W."/>
            <person name="Perroud P.F."/>
            <person name="Phillips J."/>
            <person name="Ranjan P."/>
            <person name="Rokshar D.S."/>
            <person name="Rothfels C.J."/>
            <person name="Schneider L."/>
            <person name="Shu S."/>
            <person name="Stevenson D.W."/>
            <person name="Thummler F."/>
            <person name="Tillich M."/>
            <person name="Villarreal Aguilar J.C."/>
            <person name="Widiez T."/>
            <person name="Wong G.K."/>
            <person name="Wymore A."/>
            <person name="Zhang Y."/>
            <person name="Zimmer A.D."/>
            <person name="Quatrano R.S."/>
            <person name="Mayer K.F.X."/>
            <person name="Goodstein D."/>
            <person name="Casacuberta J.M."/>
            <person name="Vandepoele K."/>
            <person name="Reski R."/>
            <person name="Cuming A.C."/>
            <person name="Tuskan G.A."/>
            <person name="Maumus F."/>
            <person name="Salse J."/>
            <person name="Schmutz J."/>
            <person name="Rensing S.A."/>
        </authorList>
    </citation>
    <scope>NUCLEOTIDE SEQUENCE [LARGE SCALE GENOMIC DNA]</scope>
    <source>
        <strain evidence="2 3">cv. Gransden 2004</strain>
    </source>
</reference>
<evidence type="ECO:0000313" key="3">
    <source>
        <dbReference type="Proteomes" id="UP000006727"/>
    </source>
</evidence>
<gene>
    <name evidence="1" type="ORF">PHYPA_011944</name>
</gene>
<name>A0A2K1K8E2_PHYPA</name>
<protein>
    <submittedName>
        <fullName evidence="1 2">Uncharacterized protein</fullName>
    </submittedName>
</protein>
<dbReference type="EMBL" id="ABEU02000008">
    <property type="protein sequence ID" value="PNR50047.1"/>
    <property type="molecule type" value="Genomic_DNA"/>
</dbReference>
<proteinExistence type="predicted"/>